<feature type="transmembrane region" description="Helical" evidence="6">
    <location>
        <begin position="74"/>
        <end position="92"/>
    </location>
</feature>
<feature type="transmembrane region" description="Helical" evidence="6">
    <location>
        <begin position="247"/>
        <end position="266"/>
    </location>
</feature>
<keyword evidence="3 6" id="KW-0812">Transmembrane</keyword>
<feature type="transmembrane region" description="Helical" evidence="6">
    <location>
        <begin position="165"/>
        <end position="182"/>
    </location>
</feature>
<dbReference type="SUPFAM" id="SSF103473">
    <property type="entry name" value="MFS general substrate transporter"/>
    <property type="match status" value="1"/>
</dbReference>
<dbReference type="Proteomes" id="UP000600588">
    <property type="component" value="Unassembled WGS sequence"/>
</dbReference>
<reference evidence="8 9" key="1">
    <citation type="submission" date="2020-09" db="EMBL/GenBank/DDBJ databases">
        <title>TT11 complete genome.</title>
        <authorList>
            <person name="Wu Z."/>
        </authorList>
    </citation>
    <scope>NUCLEOTIDE SEQUENCE [LARGE SCALE GENOMIC DNA]</scope>
    <source>
        <strain evidence="8 9">TT11</strain>
    </source>
</reference>
<feature type="transmembrane region" description="Helical" evidence="6">
    <location>
        <begin position="203"/>
        <end position="225"/>
    </location>
</feature>
<dbReference type="InterPro" id="IPR050375">
    <property type="entry name" value="MFS_TsgA-like"/>
</dbReference>
<feature type="transmembrane region" description="Helical" evidence="6">
    <location>
        <begin position="98"/>
        <end position="121"/>
    </location>
</feature>
<evidence type="ECO:0000313" key="8">
    <source>
        <dbReference type="EMBL" id="MBD0833485.1"/>
    </source>
</evidence>
<feature type="transmembrane region" description="Helical" evidence="6">
    <location>
        <begin position="273"/>
        <end position="293"/>
    </location>
</feature>
<evidence type="ECO:0000256" key="5">
    <source>
        <dbReference type="ARBA" id="ARBA00023136"/>
    </source>
</evidence>
<dbReference type="GO" id="GO:0005886">
    <property type="term" value="C:plasma membrane"/>
    <property type="evidence" value="ECO:0007669"/>
    <property type="project" value="UniProtKB-SubCell"/>
</dbReference>
<dbReference type="PANTHER" id="PTHR43702:SF11">
    <property type="entry name" value="L-FUCOSE-PROTON SYMPORTER"/>
    <property type="match status" value="1"/>
</dbReference>
<comment type="caution">
    <text evidence="8">The sequence shown here is derived from an EMBL/GenBank/DDBJ whole genome shotgun (WGS) entry which is preliminary data.</text>
</comment>
<feature type="transmembrane region" description="Helical" evidence="6">
    <location>
        <begin position="12"/>
        <end position="32"/>
    </location>
</feature>
<dbReference type="InterPro" id="IPR036259">
    <property type="entry name" value="MFS_trans_sf"/>
</dbReference>
<sequence>MKNLGIKIALYVNYFVFAILLNSVGIVIKQAIDNYNVSETNASVLEGFKDLSIAFVSFFVASFLPKIGYKRSMLIALFVVFFGCLYMYYGNTFGSTKILFLTIGIAFAFIKVSVYSMIGLLTNSPQEHGSFMSSIEGFFMVGIALAYFIFPAFFDETNPDAWLDVYLFLAGLIAVSFILLLFSKIEVKPEISNKTITQDFIAMLKLIVAPLVIFFVISAFLFVMVEQGIMTWLPTFNKSVLSLNDTLSVQMASILAISLAVGRLLAGALVKKVSWLTISVTCIVVAMIIVAVILPKVFGLETNEITNVSDIPFIGFIFPIIGLFIAPIYPLINSVVLSALPNKLHSSMTGLIVIFSALGGTLGSRIIGYLFEHIGGQKAFFFMIIPMTVLIISLLMLNKTIKKHEVINS</sequence>
<comment type="subcellular location">
    <subcellularLocation>
        <location evidence="1">Cell inner membrane</location>
        <topology evidence="1">Multi-pass membrane protein</topology>
    </subcellularLocation>
</comment>
<accession>A0A8J6Q4D8</accession>
<proteinExistence type="predicted"/>
<keyword evidence="5 6" id="KW-0472">Membrane</keyword>
<dbReference type="Pfam" id="PF07690">
    <property type="entry name" value="MFS_1"/>
    <property type="match status" value="1"/>
</dbReference>
<name>A0A8J6Q4D8_9FLAO</name>
<evidence type="ECO:0000256" key="1">
    <source>
        <dbReference type="ARBA" id="ARBA00004429"/>
    </source>
</evidence>
<feature type="transmembrane region" description="Helical" evidence="6">
    <location>
        <begin position="344"/>
        <end position="367"/>
    </location>
</feature>
<keyword evidence="4 6" id="KW-1133">Transmembrane helix</keyword>
<dbReference type="RefSeq" id="WP_188231270.1">
    <property type="nucleotide sequence ID" value="NZ_JACVXB010000009.1"/>
</dbReference>
<gene>
    <name evidence="8" type="ORF">ICJ83_15220</name>
</gene>
<protein>
    <submittedName>
        <fullName evidence="8">MFS transporter</fullName>
    </submittedName>
</protein>
<evidence type="ECO:0000256" key="6">
    <source>
        <dbReference type="SAM" id="Phobius"/>
    </source>
</evidence>
<dbReference type="PANTHER" id="PTHR43702">
    <property type="entry name" value="L-FUCOSE-PROTON SYMPORTER"/>
    <property type="match status" value="1"/>
</dbReference>
<dbReference type="InterPro" id="IPR011701">
    <property type="entry name" value="MFS"/>
</dbReference>
<feature type="domain" description="Major facilitator superfamily (MFS) profile" evidence="7">
    <location>
        <begin position="6"/>
        <end position="402"/>
    </location>
</feature>
<dbReference type="GO" id="GO:0022857">
    <property type="term" value="F:transmembrane transporter activity"/>
    <property type="evidence" value="ECO:0007669"/>
    <property type="project" value="InterPro"/>
</dbReference>
<dbReference type="PROSITE" id="PS50850">
    <property type="entry name" value="MFS"/>
    <property type="match status" value="1"/>
</dbReference>
<evidence type="ECO:0000256" key="3">
    <source>
        <dbReference type="ARBA" id="ARBA00022692"/>
    </source>
</evidence>
<feature type="transmembrane region" description="Helical" evidence="6">
    <location>
        <begin position="313"/>
        <end position="332"/>
    </location>
</feature>
<feature type="transmembrane region" description="Helical" evidence="6">
    <location>
        <begin position="133"/>
        <end position="153"/>
    </location>
</feature>
<evidence type="ECO:0000313" key="9">
    <source>
        <dbReference type="Proteomes" id="UP000600588"/>
    </source>
</evidence>
<evidence type="ECO:0000256" key="4">
    <source>
        <dbReference type="ARBA" id="ARBA00022989"/>
    </source>
</evidence>
<evidence type="ECO:0000256" key="2">
    <source>
        <dbReference type="ARBA" id="ARBA00022475"/>
    </source>
</evidence>
<evidence type="ECO:0000259" key="7">
    <source>
        <dbReference type="PROSITE" id="PS50850"/>
    </source>
</evidence>
<dbReference type="EMBL" id="JACVXB010000009">
    <property type="protein sequence ID" value="MBD0833485.1"/>
    <property type="molecule type" value="Genomic_DNA"/>
</dbReference>
<organism evidence="8 9">
    <name type="scientific">Aestuariibaculum sediminum</name>
    <dbReference type="NCBI Taxonomy" id="2770637"/>
    <lineage>
        <taxon>Bacteria</taxon>
        <taxon>Pseudomonadati</taxon>
        <taxon>Bacteroidota</taxon>
        <taxon>Flavobacteriia</taxon>
        <taxon>Flavobacteriales</taxon>
        <taxon>Flavobacteriaceae</taxon>
    </lineage>
</organism>
<keyword evidence="9" id="KW-1185">Reference proteome</keyword>
<feature type="transmembrane region" description="Helical" evidence="6">
    <location>
        <begin position="52"/>
        <end position="69"/>
    </location>
</feature>
<keyword evidence="2" id="KW-1003">Cell membrane</keyword>
<dbReference type="AlphaFoldDB" id="A0A8J6Q4D8"/>
<feature type="transmembrane region" description="Helical" evidence="6">
    <location>
        <begin position="379"/>
        <end position="397"/>
    </location>
</feature>
<dbReference type="Gene3D" id="1.20.1250.20">
    <property type="entry name" value="MFS general substrate transporter like domains"/>
    <property type="match status" value="2"/>
</dbReference>
<dbReference type="InterPro" id="IPR020846">
    <property type="entry name" value="MFS_dom"/>
</dbReference>